<evidence type="ECO:0000313" key="5">
    <source>
        <dbReference type="Proteomes" id="UP000829401"/>
    </source>
</evidence>
<dbReference type="SMART" id="SM00895">
    <property type="entry name" value="FCD"/>
    <property type="match status" value="1"/>
</dbReference>
<gene>
    <name evidence="4" type="ORF">K1I37_06105</name>
</gene>
<dbReference type="OrthoDB" id="368257at2"/>
<evidence type="ECO:0000256" key="1">
    <source>
        <dbReference type="ARBA" id="ARBA00023015"/>
    </source>
</evidence>
<dbReference type="Gene3D" id="1.10.10.10">
    <property type="entry name" value="Winged helix-like DNA-binding domain superfamily/Winged helix DNA-binding domain"/>
    <property type="match status" value="1"/>
</dbReference>
<accession>A0A9E6ZT87</accession>
<dbReference type="Gene3D" id="1.20.120.530">
    <property type="entry name" value="GntR ligand-binding domain-like"/>
    <property type="match status" value="1"/>
</dbReference>
<keyword evidence="5" id="KW-1185">Reference proteome</keyword>
<dbReference type="PANTHER" id="PTHR43537">
    <property type="entry name" value="TRANSCRIPTIONAL REGULATOR, GNTR FAMILY"/>
    <property type="match status" value="1"/>
</dbReference>
<keyword evidence="1" id="KW-0805">Transcription regulation</keyword>
<name>T0BFY8_ALIAG</name>
<reference evidence="5" key="1">
    <citation type="journal article" date="2022" name="G3 (Bethesda)">
        <title>Unveiling the complete genome sequence of Alicyclobacillus acidoterrestris DSM 3922T, a taint-producing strain.</title>
        <authorList>
            <person name="Leonardo I.C."/>
            <person name="Barreto Crespo M.T."/>
            <person name="Gaspar F.B."/>
        </authorList>
    </citation>
    <scope>NUCLEOTIDE SEQUENCE [LARGE SCALE GENOMIC DNA]</scope>
    <source>
        <strain evidence="5">DSM 3922</strain>
    </source>
</reference>
<dbReference type="Proteomes" id="UP000829401">
    <property type="component" value="Chromosome"/>
</dbReference>
<dbReference type="Pfam" id="PF00392">
    <property type="entry name" value="GntR"/>
    <property type="match status" value="1"/>
</dbReference>
<proteinExistence type="predicted"/>
<dbReference type="InterPro" id="IPR036390">
    <property type="entry name" value="WH_DNA-bd_sf"/>
</dbReference>
<dbReference type="EMBL" id="CP080467">
    <property type="protein sequence ID" value="UNO50060.1"/>
    <property type="molecule type" value="Genomic_DNA"/>
</dbReference>
<dbReference type="InterPro" id="IPR036388">
    <property type="entry name" value="WH-like_DNA-bd_sf"/>
</dbReference>
<dbReference type="RefSeq" id="WP_021297969.1">
    <property type="nucleotide sequence ID" value="NZ_AURB01000165.1"/>
</dbReference>
<dbReference type="GO" id="GO:0003700">
    <property type="term" value="F:DNA-binding transcription factor activity"/>
    <property type="evidence" value="ECO:0007669"/>
    <property type="project" value="InterPro"/>
</dbReference>
<dbReference type="CDD" id="cd07377">
    <property type="entry name" value="WHTH_GntR"/>
    <property type="match status" value="1"/>
</dbReference>
<dbReference type="AlphaFoldDB" id="T0BFY8"/>
<protein>
    <submittedName>
        <fullName evidence="4">GntR family transcriptional regulator</fullName>
    </submittedName>
</protein>
<keyword evidence="3" id="KW-0804">Transcription</keyword>
<dbReference type="PROSITE" id="PS50949">
    <property type="entry name" value="HTH_GNTR"/>
    <property type="match status" value="1"/>
</dbReference>
<dbReference type="Pfam" id="PF07729">
    <property type="entry name" value="FCD"/>
    <property type="match status" value="1"/>
</dbReference>
<dbReference type="SUPFAM" id="SSF48008">
    <property type="entry name" value="GntR ligand-binding domain-like"/>
    <property type="match status" value="1"/>
</dbReference>
<dbReference type="GO" id="GO:0003677">
    <property type="term" value="F:DNA binding"/>
    <property type="evidence" value="ECO:0007669"/>
    <property type="project" value="UniProtKB-KW"/>
</dbReference>
<dbReference type="STRING" id="1356854.N007_14055"/>
<dbReference type="SUPFAM" id="SSF46785">
    <property type="entry name" value="Winged helix' DNA-binding domain"/>
    <property type="match status" value="1"/>
</dbReference>
<dbReference type="KEGG" id="aaco:K1I37_06105"/>
<evidence type="ECO:0000256" key="2">
    <source>
        <dbReference type="ARBA" id="ARBA00023125"/>
    </source>
</evidence>
<dbReference type="InterPro" id="IPR000524">
    <property type="entry name" value="Tscrpt_reg_HTH_GntR"/>
</dbReference>
<organism evidence="4 5">
    <name type="scientific">Alicyclobacillus acidoterrestris (strain ATCC 49025 / DSM 3922 / CIP 106132 / NCIMB 13137 / GD3B)</name>
    <dbReference type="NCBI Taxonomy" id="1356854"/>
    <lineage>
        <taxon>Bacteria</taxon>
        <taxon>Bacillati</taxon>
        <taxon>Bacillota</taxon>
        <taxon>Bacilli</taxon>
        <taxon>Bacillales</taxon>
        <taxon>Alicyclobacillaceae</taxon>
        <taxon>Alicyclobacillus</taxon>
    </lineage>
</organism>
<evidence type="ECO:0000256" key="3">
    <source>
        <dbReference type="ARBA" id="ARBA00023163"/>
    </source>
</evidence>
<dbReference type="eggNOG" id="COG1802">
    <property type="taxonomic scope" value="Bacteria"/>
</dbReference>
<dbReference type="SMART" id="SM00345">
    <property type="entry name" value="HTH_GNTR"/>
    <property type="match status" value="1"/>
</dbReference>
<dbReference type="InterPro" id="IPR008920">
    <property type="entry name" value="TF_FadR/GntR_C"/>
</dbReference>
<keyword evidence="2" id="KW-0238">DNA-binding</keyword>
<sequence>MSDGTLKTLTVSSFKGEVKERIREAIITGELQPGERIVETKLARLFGISQVPVREALRGLEEEGLVRSVLYKGTYVSEFVLREIYHVFLLRTQIEMTVLGLVVPTLTDRHIAELQAIVDEMAEVDGDADYRVQSGLDVRFHGRIIEWSNVETYRRIWRMLSGHVRRFISLMHPTYFTEQHKTAVEQHEELIQVLRTRNLDEIQKTFTDHVMFLWYEHGEAWLQENATE</sequence>
<evidence type="ECO:0000313" key="4">
    <source>
        <dbReference type="EMBL" id="UNO50060.1"/>
    </source>
</evidence>
<dbReference type="InterPro" id="IPR011711">
    <property type="entry name" value="GntR_C"/>
</dbReference>
<accession>T0BFY8</accession>
<dbReference type="PANTHER" id="PTHR43537:SF5">
    <property type="entry name" value="UXU OPERON TRANSCRIPTIONAL REGULATOR"/>
    <property type="match status" value="1"/>
</dbReference>